<dbReference type="PANTHER" id="PTHR40032">
    <property type="entry name" value="EXPORTED PROTEIN-RELATED"/>
    <property type="match status" value="1"/>
</dbReference>
<feature type="domain" description="Putative amidase" evidence="1">
    <location>
        <begin position="159"/>
        <end position="304"/>
    </location>
</feature>
<dbReference type="EMBL" id="SIRE01000027">
    <property type="protein sequence ID" value="TBL71246.1"/>
    <property type="molecule type" value="Genomic_DNA"/>
</dbReference>
<dbReference type="PANTHER" id="PTHR40032:SF1">
    <property type="entry name" value="EXPORTED PROTEIN"/>
    <property type="match status" value="1"/>
</dbReference>
<proteinExistence type="predicted"/>
<sequence>MEIDYSIDPLAPHVEDAAFLQDRQNRLLQLQTNDEERRSTPVKNETRLRIVRADEQPDRVVADIALKRTIVAHIRGQEQSEQRIELQRLELQRRNEHWHITRIQDTAAERGFTLQSDSGPGMLLAEDPDEFEMMSIPSVPYLNHELLRLPDSVLHRYVYDRTKAVQYADRWWNGNNPAYTTFEVDCTSFISQCLFAGGAPMNYTGKRNVGWWYKGRIQGQELWSFSWAVSNSFQWYLTASRSGLRAVEVESPWQLTYGDVIVYDWDGSGRFQHSTIVTAFDPNGMPLVNAHTVSSQHRYWQYIDSPAWTPRTRYRFLHIVDS</sequence>
<keyword evidence="3" id="KW-1185">Reference proteome</keyword>
<protein>
    <recommendedName>
        <fullName evidence="1">Putative amidase domain-containing protein</fullName>
    </recommendedName>
</protein>
<reference evidence="2 3" key="1">
    <citation type="submission" date="2019-02" db="EMBL/GenBank/DDBJ databases">
        <title>Paenibacillus sp. nov., isolated from surface-sterilized tissue of Thalictrum simplex L.</title>
        <authorList>
            <person name="Tuo L."/>
        </authorList>
    </citation>
    <scope>NUCLEOTIDE SEQUENCE [LARGE SCALE GENOMIC DNA]</scope>
    <source>
        <strain evidence="2 3">N2SHLJ1</strain>
    </source>
</reference>
<dbReference type="Proteomes" id="UP000293142">
    <property type="component" value="Unassembled WGS sequence"/>
</dbReference>
<dbReference type="Pfam" id="PF12671">
    <property type="entry name" value="Amidase_6"/>
    <property type="match status" value="1"/>
</dbReference>
<evidence type="ECO:0000259" key="1">
    <source>
        <dbReference type="Pfam" id="PF12671"/>
    </source>
</evidence>
<dbReference type="InterPro" id="IPR024301">
    <property type="entry name" value="Amidase_6"/>
</dbReference>
<dbReference type="AlphaFoldDB" id="A0A4Q9DIV4"/>
<gene>
    <name evidence="2" type="ORF">EYB31_30735</name>
</gene>
<accession>A0A4Q9DIV4</accession>
<evidence type="ECO:0000313" key="3">
    <source>
        <dbReference type="Proteomes" id="UP000293142"/>
    </source>
</evidence>
<organism evidence="2 3">
    <name type="scientific">Paenibacillus thalictri</name>
    <dbReference type="NCBI Taxonomy" id="2527873"/>
    <lineage>
        <taxon>Bacteria</taxon>
        <taxon>Bacillati</taxon>
        <taxon>Bacillota</taxon>
        <taxon>Bacilli</taxon>
        <taxon>Bacillales</taxon>
        <taxon>Paenibacillaceae</taxon>
        <taxon>Paenibacillus</taxon>
    </lineage>
</organism>
<comment type="caution">
    <text evidence="2">The sequence shown here is derived from an EMBL/GenBank/DDBJ whole genome shotgun (WGS) entry which is preliminary data.</text>
</comment>
<name>A0A4Q9DIV4_9BACL</name>
<evidence type="ECO:0000313" key="2">
    <source>
        <dbReference type="EMBL" id="TBL71246.1"/>
    </source>
</evidence>
<dbReference type="OrthoDB" id="9812429at2"/>